<dbReference type="InterPro" id="IPR022223">
    <property type="entry name" value="DUF3748"/>
</dbReference>
<dbReference type="PANTHER" id="PTHR36842">
    <property type="entry name" value="PROTEIN TOLB HOMOLOG"/>
    <property type="match status" value="1"/>
</dbReference>
<comment type="caution">
    <text evidence="1">The sequence shown here is derived from an EMBL/GenBank/DDBJ whole genome shotgun (WGS) entry which is preliminary data.</text>
</comment>
<dbReference type="RefSeq" id="WP_345028363.1">
    <property type="nucleotide sequence ID" value="NZ_BAABEY010000020.1"/>
</dbReference>
<dbReference type="SUPFAM" id="SSF82171">
    <property type="entry name" value="DPP6 N-terminal domain-like"/>
    <property type="match status" value="1"/>
</dbReference>
<name>A0ABP8LW85_9BACT</name>
<accession>A0ABP8LW85</accession>
<evidence type="ECO:0000313" key="1">
    <source>
        <dbReference type="EMBL" id="GAA4438539.1"/>
    </source>
</evidence>
<dbReference type="PANTHER" id="PTHR36842:SF1">
    <property type="entry name" value="PROTEIN TOLB"/>
    <property type="match status" value="1"/>
</dbReference>
<dbReference type="Pfam" id="PF12566">
    <property type="entry name" value="DUF3748"/>
    <property type="match status" value="1"/>
</dbReference>
<gene>
    <name evidence="1" type="ORF">GCM10023091_19230</name>
</gene>
<sequence>MTFTRNFKIVQAVLPLLVTACTTQPSMKSYQEIQLTNDLSGHCINSTAVFSPDDQWIVYDSRLVDSGIGAAGEVAMVNTQTGEIKTLYKTKNQTGFGPGVGAVTFSPKGDRVLFIHGVRNANEEKPYSFTRRTGVAVDINRPMVPIFIDARNITPPYTSGALRGGTHAHTWSSDGWISYTYNDYLLEQSAKNGGAAKDLRTIGISVPGKPVSVTDDGTGENNSGEMFSLIVAEVKDNPQPGSDEIDKAYDECWIGSNGYLRPDGARQRHAIAYQGNTRDKDGNLKTEIFVVDIPEDIVEKADVFEISPDSGTRLPVSGALVTRRITDLKQGVSNTPRHWLRSSSDGSLIGFLAADDQGIIQLHTVSPNGGPVKQVTRLESSITSPINFSFDGKRVAYLSGNSVFVTDVATGATERVSQKYPEESAPTGAVSWSHDGKTLAYNRHLPAADGKTYLQVFLLKEK</sequence>
<proteinExistence type="predicted"/>
<dbReference type="InterPro" id="IPR011042">
    <property type="entry name" value="6-blade_b-propeller_TolB-like"/>
</dbReference>
<keyword evidence="2" id="KW-1185">Reference proteome</keyword>
<dbReference type="Proteomes" id="UP001501508">
    <property type="component" value="Unassembled WGS sequence"/>
</dbReference>
<evidence type="ECO:0000313" key="2">
    <source>
        <dbReference type="Proteomes" id="UP001501508"/>
    </source>
</evidence>
<reference evidence="2" key="1">
    <citation type="journal article" date="2019" name="Int. J. Syst. Evol. Microbiol.">
        <title>The Global Catalogue of Microorganisms (GCM) 10K type strain sequencing project: providing services to taxonomists for standard genome sequencing and annotation.</title>
        <authorList>
            <consortium name="The Broad Institute Genomics Platform"/>
            <consortium name="The Broad Institute Genome Sequencing Center for Infectious Disease"/>
            <person name="Wu L."/>
            <person name="Ma J."/>
        </authorList>
    </citation>
    <scope>NUCLEOTIDE SEQUENCE [LARGE SCALE GENOMIC DNA]</scope>
    <source>
        <strain evidence="2">JCM 31920</strain>
    </source>
</reference>
<dbReference type="Gene3D" id="2.120.10.30">
    <property type="entry name" value="TolB, C-terminal domain"/>
    <property type="match status" value="2"/>
</dbReference>
<protein>
    <submittedName>
        <fullName evidence="1">DUF3748 domain-containing protein</fullName>
    </submittedName>
</protein>
<organism evidence="1 2">
    <name type="scientific">Ravibacter arvi</name>
    <dbReference type="NCBI Taxonomy" id="2051041"/>
    <lineage>
        <taxon>Bacteria</taxon>
        <taxon>Pseudomonadati</taxon>
        <taxon>Bacteroidota</taxon>
        <taxon>Cytophagia</taxon>
        <taxon>Cytophagales</taxon>
        <taxon>Spirosomataceae</taxon>
        <taxon>Ravibacter</taxon>
    </lineage>
</organism>
<dbReference type="PROSITE" id="PS51257">
    <property type="entry name" value="PROKAR_LIPOPROTEIN"/>
    <property type="match status" value="1"/>
</dbReference>
<dbReference type="EMBL" id="BAABEY010000020">
    <property type="protein sequence ID" value="GAA4438539.1"/>
    <property type="molecule type" value="Genomic_DNA"/>
</dbReference>